<dbReference type="SMART" id="SM01391">
    <property type="entry name" value="Filament"/>
    <property type="match status" value="1"/>
</dbReference>
<feature type="compositionally biased region" description="Basic and acidic residues" evidence="16">
    <location>
        <begin position="565"/>
        <end position="575"/>
    </location>
</feature>
<feature type="compositionally biased region" description="Pro residues" evidence="16">
    <location>
        <begin position="423"/>
        <end position="443"/>
    </location>
</feature>
<dbReference type="Pfam" id="PF00038">
    <property type="entry name" value="Filament"/>
    <property type="match status" value="1"/>
</dbReference>
<feature type="coiled-coil region" evidence="15">
    <location>
        <begin position="51"/>
        <end position="168"/>
    </location>
</feature>
<evidence type="ECO:0000313" key="18">
    <source>
        <dbReference type="Ensembl" id="ENSAMXP00005006943.1"/>
    </source>
</evidence>
<comment type="subcellular location">
    <subcellularLocation>
        <location evidence="2">Cell membrane</location>
        <topology evidence="2">Peripheral membrane protein</topology>
        <orientation evidence="2">Cytoplasmic side</orientation>
    </subcellularLocation>
    <subcellularLocation>
        <location evidence="3">Cytoplasm</location>
        <location evidence="3">Cell cortex</location>
    </subcellularLocation>
    <subcellularLocation>
        <location evidence="1">Cytoplasm</location>
        <location evidence="1">Cytoskeleton</location>
    </subcellularLocation>
</comment>
<dbReference type="Ensembl" id="ENSAMXT00005007852.1">
    <property type="protein sequence ID" value="ENSAMXP00005006943.1"/>
    <property type="gene ID" value="ENSAMXG00005004149.1"/>
</dbReference>
<evidence type="ECO:0000256" key="13">
    <source>
        <dbReference type="ARBA" id="ARBA00023212"/>
    </source>
</evidence>
<keyword evidence="6" id="KW-0963">Cytoplasm</keyword>
<dbReference type="InterPro" id="IPR039008">
    <property type="entry name" value="IF_rod_dom"/>
</dbReference>
<evidence type="ECO:0000313" key="19">
    <source>
        <dbReference type="Proteomes" id="UP000694621"/>
    </source>
</evidence>
<proteinExistence type="predicted"/>
<dbReference type="PANTHER" id="PTHR14069:SF0">
    <property type="entry name" value="FILENSIN"/>
    <property type="match status" value="1"/>
</dbReference>
<evidence type="ECO:0000256" key="11">
    <source>
        <dbReference type="ARBA" id="ARBA00023054"/>
    </source>
</evidence>
<feature type="region of interest" description="Disordered" evidence="16">
    <location>
        <begin position="565"/>
        <end position="587"/>
    </location>
</feature>
<keyword evidence="9" id="KW-0677">Repeat</keyword>
<dbReference type="AlphaFoldDB" id="A0A8B9H3P7"/>
<feature type="compositionally biased region" description="Low complexity" evidence="16">
    <location>
        <begin position="518"/>
        <end position="528"/>
    </location>
</feature>
<organism evidence="18 19">
    <name type="scientific">Astyanax mexicanus</name>
    <name type="common">Blind cave fish</name>
    <name type="synonym">Astyanax fasciatus mexicanus</name>
    <dbReference type="NCBI Taxonomy" id="7994"/>
    <lineage>
        <taxon>Eukaryota</taxon>
        <taxon>Metazoa</taxon>
        <taxon>Chordata</taxon>
        <taxon>Craniata</taxon>
        <taxon>Vertebrata</taxon>
        <taxon>Euteleostomi</taxon>
        <taxon>Actinopterygii</taxon>
        <taxon>Neopterygii</taxon>
        <taxon>Teleostei</taxon>
        <taxon>Ostariophysi</taxon>
        <taxon>Characiformes</taxon>
        <taxon>Characoidei</taxon>
        <taxon>Acestrorhamphidae</taxon>
        <taxon>Acestrorhamphinae</taxon>
        <taxon>Astyanax</taxon>
    </lineage>
</organism>
<protein>
    <recommendedName>
        <fullName evidence="4">Filensin</fullName>
    </recommendedName>
    <alternativeName>
        <fullName evidence="14">Beaded filament structural protein 1</fullName>
    </alternativeName>
</protein>
<keyword evidence="8" id="KW-0273">Eye lens protein</keyword>
<evidence type="ECO:0000256" key="16">
    <source>
        <dbReference type="SAM" id="MobiDB-lite"/>
    </source>
</evidence>
<reference evidence="18" key="1">
    <citation type="submission" date="2025-08" db="UniProtKB">
        <authorList>
            <consortium name="Ensembl"/>
        </authorList>
    </citation>
    <scope>IDENTIFICATION</scope>
</reference>
<evidence type="ECO:0000256" key="2">
    <source>
        <dbReference type="ARBA" id="ARBA00004413"/>
    </source>
</evidence>
<dbReference type="GO" id="GO:0005882">
    <property type="term" value="C:intermediate filament"/>
    <property type="evidence" value="ECO:0007669"/>
    <property type="project" value="UniProtKB-KW"/>
</dbReference>
<evidence type="ECO:0000256" key="15">
    <source>
        <dbReference type="SAM" id="Coils"/>
    </source>
</evidence>
<feature type="compositionally biased region" description="Basic and acidic residues" evidence="16">
    <location>
        <begin position="501"/>
        <end position="517"/>
    </location>
</feature>
<evidence type="ECO:0000256" key="7">
    <source>
        <dbReference type="ARBA" id="ARBA00022553"/>
    </source>
</evidence>
<evidence type="ECO:0000256" key="8">
    <source>
        <dbReference type="ARBA" id="ARBA00022613"/>
    </source>
</evidence>
<dbReference type="GO" id="GO:0005212">
    <property type="term" value="F:structural constituent of eye lens"/>
    <property type="evidence" value="ECO:0007669"/>
    <property type="project" value="UniProtKB-KW"/>
</dbReference>
<keyword evidence="7" id="KW-0597">Phosphoprotein</keyword>
<keyword evidence="12" id="KW-0472">Membrane</keyword>
<evidence type="ECO:0000256" key="12">
    <source>
        <dbReference type="ARBA" id="ARBA00023136"/>
    </source>
</evidence>
<feature type="domain" description="IF rod" evidence="17">
    <location>
        <begin position="47"/>
        <end position="183"/>
    </location>
</feature>
<evidence type="ECO:0000256" key="4">
    <source>
        <dbReference type="ARBA" id="ARBA00019025"/>
    </source>
</evidence>
<evidence type="ECO:0000256" key="10">
    <source>
        <dbReference type="ARBA" id="ARBA00022754"/>
    </source>
</evidence>
<dbReference type="PROSITE" id="PS51842">
    <property type="entry name" value="IF_ROD_2"/>
    <property type="match status" value="1"/>
</dbReference>
<dbReference type="PANTHER" id="PTHR14069">
    <property type="entry name" value="FILENSIN"/>
    <property type="match status" value="1"/>
</dbReference>
<evidence type="ECO:0000256" key="6">
    <source>
        <dbReference type="ARBA" id="ARBA00022490"/>
    </source>
</evidence>
<name>A0A8B9H3P7_ASTMX</name>
<feature type="region of interest" description="Disordered" evidence="16">
    <location>
        <begin position="414"/>
        <end position="534"/>
    </location>
</feature>
<dbReference type="Gene3D" id="1.20.5.1160">
    <property type="entry name" value="Vasodilator-stimulated phosphoprotein"/>
    <property type="match status" value="1"/>
</dbReference>
<dbReference type="GO" id="GO:0005886">
    <property type="term" value="C:plasma membrane"/>
    <property type="evidence" value="ECO:0007669"/>
    <property type="project" value="UniProtKB-SubCell"/>
</dbReference>
<evidence type="ECO:0000259" key="17">
    <source>
        <dbReference type="PROSITE" id="PS51842"/>
    </source>
</evidence>
<dbReference type="SUPFAM" id="SSF64593">
    <property type="entry name" value="Intermediate filament protein, coiled coil region"/>
    <property type="match status" value="1"/>
</dbReference>
<dbReference type="GO" id="GO:0005938">
    <property type="term" value="C:cell cortex"/>
    <property type="evidence" value="ECO:0007669"/>
    <property type="project" value="UniProtKB-SubCell"/>
</dbReference>
<keyword evidence="10" id="KW-0403">Intermediate filament</keyword>
<evidence type="ECO:0000256" key="14">
    <source>
        <dbReference type="ARBA" id="ARBA00031415"/>
    </source>
</evidence>
<feature type="region of interest" description="Disordered" evidence="16">
    <location>
        <begin position="16"/>
        <end position="40"/>
    </location>
</feature>
<feature type="region of interest" description="Disordered" evidence="16">
    <location>
        <begin position="280"/>
        <end position="326"/>
    </location>
</feature>
<evidence type="ECO:0000256" key="9">
    <source>
        <dbReference type="ARBA" id="ARBA00022737"/>
    </source>
</evidence>
<keyword evidence="11 15" id="KW-0175">Coiled coil</keyword>
<dbReference type="InterPro" id="IPR042358">
    <property type="entry name" value="BFSP1"/>
</dbReference>
<dbReference type="GO" id="GO:0070307">
    <property type="term" value="P:lens fiber cell development"/>
    <property type="evidence" value="ECO:0007669"/>
    <property type="project" value="TreeGrafter"/>
</dbReference>
<keyword evidence="13" id="KW-0206">Cytoskeleton</keyword>
<evidence type="ECO:0000256" key="1">
    <source>
        <dbReference type="ARBA" id="ARBA00004245"/>
    </source>
</evidence>
<sequence length="614" mass="69632">MFKTTYKHEVHKKKYERSDVFEDPGSPEDDAEAAQRGHAGARATLPAWESLQELNSRFARYINRARVLEQRNAVFRAQLETLQRMEEAAGLEEAFHEQISVNRQRMRELQAERAKLERELKDAERMLDEFNSRYRNECEYQEQLRGTLEQLNKEADSALLRNLEYQIESQFLQDDISSTRDRHKKVKRIRWPANDRGQLGRRPHHTQFTVTGLISTPDVSCCDYISLTSFFRRLNSAIIGTPISLFTTNYRYTPPSTTSSRGKDITQAIQDITNVKPRQKNLAKKVTKKKELTPKDVIDSGQEERGAGEEDRRGAEDVEGEVKREDHSPLFKEVAREDVPDGAQISKAFDTLCNIVRDRMRKYKKPEPLPDFYTKGRYVLVTGESSYLDPCFYTSTPSAGHVIVTICDDRIPPYEPYGRRSPSPTPSPAPPGPAPIPLTPPTPSDNGKEDDGHRKEDGDDRKEDDHWRNRDSDKDKDPISPTPPVGPVPALDPSQPSAHGGKKEHGGDSGGRRREPSPRSNSHQPESMSYEKVEVVESVEKLSPDNKVKGYEETAVVVETMIEKTSKKRSMETGPRKKKSSCSLPSAAGALREHNWPCSLWVGTVDFTLSPHHS</sequence>
<accession>A0A8B9H3P7</accession>
<feature type="compositionally biased region" description="Acidic residues" evidence="16">
    <location>
        <begin position="21"/>
        <end position="32"/>
    </location>
</feature>
<evidence type="ECO:0000256" key="5">
    <source>
        <dbReference type="ARBA" id="ARBA00022475"/>
    </source>
</evidence>
<evidence type="ECO:0000256" key="3">
    <source>
        <dbReference type="ARBA" id="ARBA00004544"/>
    </source>
</evidence>
<keyword evidence="5" id="KW-1003">Cell membrane</keyword>
<dbReference type="Proteomes" id="UP000694621">
    <property type="component" value="Unplaced"/>
</dbReference>
<feature type="compositionally biased region" description="Basic and acidic residues" evidence="16">
    <location>
        <begin position="289"/>
        <end position="326"/>
    </location>
</feature>
<feature type="compositionally biased region" description="Basic and acidic residues" evidence="16">
    <location>
        <begin position="446"/>
        <end position="478"/>
    </location>
</feature>